<evidence type="ECO:0000313" key="2">
    <source>
        <dbReference type="Proteomes" id="UP001057402"/>
    </source>
</evidence>
<proteinExistence type="predicted"/>
<protein>
    <submittedName>
        <fullName evidence="1">Uncharacterized protein</fullName>
    </submittedName>
</protein>
<dbReference type="Proteomes" id="UP001057402">
    <property type="component" value="Chromosome 12"/>
</dbReference>
<comment type="caution">
    <text evidence="1">The sequence shown here is derived from an EMBL/GenBank/DDBJ whole genome shotgun (WGS) entry which is preliminary data.</text>
</comment>
<name>A0ACB9L021_9MYRT</name>
<organism evidence="1 2">
    <name type="scientific">Melastoma candidum</name>
    <dbReference type="NCBI Taxonomy" id="119954"/>
    <lineage>
        <taxon>Eukaryota</taxon>
        <taxon>Viridiplantae</taxon>
        <taxon>Streptophyta</taxon>
        <taxon>Embryophyta</taxon>
        <taxon>Tracheophyta</taxon>
        <taxon>Spermatophyta</taxon>
        <taxon>Magnoliopsida</taxon>
        <taxon>eudicotyledons</taxon>
        <taxon>Gunneridae</taxon>
        <taxon>Pentapetalae</taxon>
        <taxon>rosids</taxon>
        <taxon>malvids</taxon>
        <taxon>Myrtales</taxon>
        <taxon>Melastomataceae</taxon>
        <taxon>Melastomatoideae</taxon>
        <taxon>Melastomateae</taxon>
        <taxon>Melastoma</taxon>
    </lineage>
</organism>
<sequence length="174" mass="18714">MNSVDSCRVLLLFVLCFPLLVTSAVLDDVCSTTPFPDFCIATLRPDYRVPYAQGPQFIGILMLDMVDLNNQQVISNLKKLADQAKDPADQGALLTYASGYGTINNRLLPDARAAFAAPTREGNVAAFPPLVDAAHIVVTYSKWIKQLGPDLSAGSDFAFKGTMICASIARSIIG</sequence>
<reference evidence="2" key="1">
    <citation type="journal article" date="2023" name="Front. Plant Sci.">
        <title>Chromosomal-level genome assembly of Melastoma candidum provides insights into trichome evolution.</title>
        <authorList>
            <person name="Zhong Y."/>
            <person name="Wu W."/>
            <person name="Sun C."/>
            <person name="Zou P."/>
            <person name="Liu Y."/>
            <person name="Dai S."/>
            <person name="Zhou R."/>
        </authorList>
    </citation>
    <scope>NUCLEOTIDE SEQUENCE [LARGE SCALE GENOMIC DNA]</scope>
</reference>
<dbReference type="EMBL" id="CM042891">
    <property type="protein sequence ID" value="KAI4303124.1"/>
    <property type="molecule type" value="Genomic_DNA"/>
</dbReference>
<gene>
    <name evidence="1" type="ORF">MLD38_038793</name>
</gene>
<accession>A0ACB9L021</accession>
<keyword evidence="2" id="KW-1185">Reference proteome</keyword>
<evidence type="ECO:0000313" key="1">
    <source>
        <dbReference type="EMBL" id="KAI4303124.1"/>
    </source>
</evidence>